<organism evidence="4 5">
    <name type="scientific">Anaerospora hongkongensis</name>
    <dbReference type="NCBI Taxonomy" id="244830"/>
    <lineage>
        <taxon>Bacteria</taxon>
        <taxon>Bacillati</taxon>
        <taxon>Bacillota</taxon>
        <taxon>Negativicutes</taxon>
        <taxon>Selenomonadales</taxon>
        <taxon>Sporomusaceae</taxon>
        <taxon>Anaerospora</taxon>
    </lineage>
</organism>
<dbReference type="AlphaFoldDB" id="A0A4R1PX05"/>
<feature type="binding site" evidence="2">
    <location>
        <position position="221"/>
    </location>
    <ligand>
        <name>Co(2+)</name>
        <dbReference type="ChEBI" id="CHEBI:48828"/>
    </ligand>
</feature>
<dbReference type="GO" id="GO:0046872">
    <property type="term" value="F:metal ion binding"/>
    <property type="evidence" value="ECO:0007669"/>
    <property type="project" value="UniProtKB-KW"/>
</dbReference>
<feature type="binding site" evidence="2">
    <location>
        <begin position="93"/>
        <end position="100"/>
    </location>
    <ligand>
        <name>substrate</name>
    </ligand>
</feature>
<dbReference type="InterPro" id="IPR010388">
    <property type="entry name" value="Anaerobic_Co-chelatase"/>
</dbReference>
<feature type="binding site" evidence="3">
    <location>
        <position position="189"/>
    </location>
    <ligand>
        <name>Co(2+)</name>
        <dbReference type="ChEBI" id="CHEBI:48828"/>
    </ligand>
</feature>
<dbReference type="OrthoDB" id="9770331at2"/>
<sequence length="281" mass="31420">MKWTGEAFHKKAIVVVSFGTTYAEARKASIESIEEKMRAAFPGYEVRRAFTSRMIIRCLAERDGIQVDNERQALDRLLADGFREVYIQPLHIIAGEEYEKIRNIVNEYKDSQKFCRLELGRPLLYYMGQEELPDDYLAVIDALDIMTDANEAVVLMGHGGLHPANAAYAALQLKLQDAGKQNVFVYAVEGFPTLQQVVGQLQRTGVKKVRLQPFMLVAGSHVLKDMEGEDEGSAKSVLTAAGFELEIKRHGLGENPAIQAAYVRHVKDVMNKSAGHSSNYK</sequence>
<evidence type="ECO:0000313" key="5">
    <source>
        <dbReference type="Proteomes" id="UP000295063"/>
    </source>
</evidence>
<reference evidence="4 5" key="1">
    <citation type="submission" date="2019-03" db="EMBL/GenBank/DDBJ databases">
        <title>Genomic Encyclopedia of Type Strains, Phase IV (KMG-IV): sequencing the most valuable type-strain genomes for metagenomic binning, comparative biology and taxonomic classification.</title>
        <authorList>
            <person name="Goeker M."/>
        </authorList>
    </citation>
    <scope>NUCLEOTIDE SEQUENCE [LARGE SCALE GENOMIC DNA]</scope>
    <source>
        <strain evidence="4 5">DSM 15969</strain>
    </source>
</reference>
<evidence type="ECO:0000313" key="4">
    <source>
        <dbReference type="EMBL" id="TCL35566.1"/>
    </source>
</evidence>
<accession>A0A4R1PX05</accession>
<dbReference type="Pfam" id="PF06180">
    <property type="entry name" value="CbiK"/>
    <property type="match status" value="1"/>
</dbReference>
<feature type="binding site" evidence="2">
    <location>
        <begin position="216"/>
        <end position="217"/>
    </location>
    <ligand>
        <name>substrate</name>
    </ligand>
</feature>
<gene>
    <name evidence="4" type="ORF">EV210_11129</name>
</gene>
<keyword evidence="3" id="KW-0479">Metal-binding</keyword>
<feature type="binding site" evidence="2">
    <location>
        <position position="18"/>
    </location>
    <ligand>
        <name>Co(2+)</name>
        <dbReference type="ChEBI" id="CHEBI:48828"/>
    </ligand>
</feature>
<evidence type="ECO:0000256" key="1">
    <source>
        <dbReference type="PIRSR" id="PIRSR033579-1"/>
    </source>
</evidence>
<evidence type="ECO:0000256" key="3">
    <source>
        <dbReference type="PIRSR" id="PIRSR033579-3"/>
    </source>
</evidence>
<dbReference type="Gene3D" id="3.40.50.1400">
    <property type="match status" value="2"/>
</dbReference>
<dbReference type="GO" id="GO:0016852">
    <property type="term" value="F:sirohydrochlorin cobaltochelatase activity"/>
    <property type="evidence" value="ECO:0007669"/>
    <property type="project" value="InterPro"/>
</dbReference>
<feature type="binding site" evidence="3">
    <location>
        <position position="158"/>
    </location>
    <ligand>
        <name>Co(2+)</name>
        <dbReference type="ChEBI" id="CHEBI:48828"/>
    </ligand>
</feature>
<dbReference type="GO" id="GO:0019251">
    <property type="term" value="P:anaerobic cobalamin biosynthetic process"/>
    <property type="evidence" value="ECO:0007669"/>
    <property type="project" value="InterPro"/>
</dbReference>
<dbReference type="EMBL" id="SLUI01000011">
    <property type="protein sequence ID" value="TCL35566.1"/>
    <property type="molecule type" value="Genomic_DNA"/>
</dbReference>
<proteinExistence type="predicted"/>
<comment type="caution">
    <text evidence="4">The sequence shown here is derived from an EMBL/GenBank/DDBJ whole genome shotgun (WGS) entry which is preliminary data.</text>
</comment>
<dbReference type="SUPFAM" id="SSF53800">
    <property type="entry name" value="Chelatase"/>
    <property type="match status" value="1"/>
</dbReference>
<dbReference type="PIRSF" id="PIRSF033579">
    <property type="entry name" value="Anaer_Co_chel"/>
    <property type="match status" value="1"/>
</dbReference>
<dbReference type="CDD" id="cd03412">
    <property type="entry name" value="CbiK_N"/>
    <property type="match status" value="1"/>
</dbReference>
<evidence type="ECO:0000256" key="2">
    <source>
        <dbReference type="PIRSR" id="PIRSR033579-2"/>
    </source>
</evidence>
<dbReference type="RefSeq" id="WP_132082321.1">
    <property type="nucleotide sequence ID" value="NZ_SLUI01000011.1"/>
</dbReference>
<dbReference type="Proteomes" id="UP000295063">
    <property type="component" value="Unassembled WGS sequence"/>
</dbReference>
<keyword evidence="5" id="KW-1185">Reference proteome</keyword>
<name>A0A4R1PX05_9FIRM</name>
<keyword evidence="3" id="KW-0170">Cobalt</keyword>
<dbReference type="CDD" id="cd03413">
    <property type="entry name" value="CbiK_C"/>
    <property type="match status" value="1"/>
</dbReference>
<protein>
    <submittedName>
        <fullName evidence="4">Sirohydrochlorin cobaltochelatase</fullName>
    </submittedName>
</protein>
<feature type="active site" description="Proton acceptor" evidence="1">
    <location>
        <position position="158"/>
    </location>
</feature>